<accession>Q2MJU0</accession>
<dbReference type="PROSITE" id="PS51257">
    <property type="entry name" value="PROKAR_LIPOPROTEIN"/>
    <property type="match status" value="1"/>
</dbReference>
<dbReference type="AlphaFoldDB" id="Q2MJU0"/>
<dbReference type="SMR" id="Q2MJU0"/>
<feature type="signal peptide" evidence="1">
    <location>
        <begin position="1"/>
        <end position="20"/>
    </location>
</feature>
<reference evidence="2" key="1">
    <citation type="submission" date="2005-12" db="EMBL/GenBank/DDBJ databases">
        <title>Discovery of a knottin-like putative antimicrobial gene family in the whitefly Bemisia tabaci 'Biotype B': cloning and transcriptional response to vectored plant begomoviruses and physical stress.</title>
        <authorList>
            <person name="Shatters R.G.Jr."/>
            <person name="McKenzie C.L."/>
            <person name="Boykin L.M."/>
            <person name="Gazit S."/>
            <person name="Sinisterra X."/>
            <person name="Brown J.K."/>
            <person name="Czosnek H."/>
            <person name="Weathersbee A.A.III."/>
        </authorList>
    </citation>
    <scope>NUCLEOTIDE SEQUENCE</scope>
    <source>
        <strain evidence="2">Florida</strain>
    </source>
</reference>
<dbReference type="EMBL" id="DQ323126">
    <property type="protein sequence ID" value="ABC50088.1"/>
    <property type="molecule type" value="mRNA"/>
</dbReference>
<evidence type="ECO:0000313" key="2">
    <source>
        <dbReference type="EMBL" id="ABC50088.1"/>
    </source>
</evidence>
<proteinExistence type="evidence at transcript level"/>
<organism evidence="2">
    <name type="scientific">Lysiphlebus testaceipes</name>
    <name type="common">Greenbugs aphid parastoid</name>
    <dbReference type="NCBI Taxonomy" id="77504"/>
    <lineage>
        <taxon>Eukaryota</taxon>
        <taxon>Metazoa</taxon>
        <taxon>Ecdysozoa</taxon>
        <taxon>Arthropoda</taxon>
        <taxon>Hexapoda</taxon>
        <taxon>Insecta</taxon>
        <taxon>Pterygota</taxon>
        <taxon>Neoptera</taxon>
        <taxon>Endopterygota</taxon>
        <taxon>Hymenoptera</taxon>
        <taxon>Apocrita</taxon>
        <taxon>Ichneumonoidea</taxon>
        <taxon>Braconidae</taxon>
        <taxon>Aphidiinae</taxon>
        <taxon>Lysiphlebus</taxon>
    </lineage>
</organism>
<keyword evidence="1" id="KW-0732">Signal</keyword>
<name>Q2MJU0_LYSTE</name>
<sequence>MSKLLVVLCIAFIAMTVASACSPPGFFCQTDDDCCFTKLFRCLEIVGRCVKRNVTVASTTALPTNSINL</sequence>
<feature type="chain" id="PRO_5004212616" evidence="1">
    <location>
        <begin position="21"/>
        <end position="69"/>
    </location>
</feature>
<protein>
    <submittedName>
        <fullName evidence="2">Knottin-like protein</fullName>
    </submittedName>
</protein>
<evidence type="ECO:0000256" key="1">
    <source>
        <dbReference type="SAM" id="SignalP"/>
    </source>
</evidence>